<dbReference type="SMART" id="SM00717">
    <property type="entry name" value="SANT"/>
    <property type="match status" value="1"/>
</dbReference>
<feature type="compositionally biased region" description="Basic and acidic residues" evidence="1">
    <location>
        <begin position="555"/>
        <end position="566"/>
    </location>
</feature>
<evidence type="ECO:0000256" key="1">
    <source>
        <dbReference type="SAM" id="MobiDB-lite"/>
    </source>
</evidence>
<feature type="compositionally biased region" description="Polar residues" evidence="1">
    <location>
        <begin position="691"/>
        <end position="719"/>
    </location>
</feature>
<dbReference type="PANTHER" id="PTHR47807">
    <property type="entry name" value="PROTEIN TBF1"/>
    <property type="match status" value="1"/>
</dbReference>
<dbReference type="InterPro" id="IPR009057">
    <property type="entry name" value="Homeodomain-like_sf"/>
</dbReference>
<dbReference type="RefSeq" id="XP_056479146.1">
    <property type="nucleotide sequence ID" value="XM_056614105.1"/>
</dbReference>
<dbReference type="Proteomes" id="UP001149074">
    <property type="component" value="Unassembled WGS sequence"/>
</dbReference>
<dbReference type="Gene3D" id="1.10.10.60">
    <property type="entry name" value="Homeodomain-like"/>
    <property type="match status" value="1"/>
</dbReference>
<dbReference type="SUPFAM" id="SSF46689">
    <property type="entry name" value="Homeodomain-like"/>
    <property type="match status" value="1"/>
</dbReference>
<dbReference type="GeneID" id="81353084"/>
<dbReference type="GO" id="GO:0010833">
    <property type="term" value="P:telomere maintenance via telomere lengthening"/>
    <property type="evidence" value="ECO:0007669"/>
    <property type="project" value="TreeGrafter"/>
</dbReference>
<feature type="compositionally biased region" description="Polar residues" evidence="1">
    <location>
        <begin position="467"/>
        <end position="482"/>
    </location>
</feature>
<dbReference type="InterPro" id="IPR001005">
    <property type="entry name" value="SANT/Myb"/>
</dbReference>
<feature type="region of interest" description="Disordered" evidence="1">
    <location>
        <begin position="307"/>
        <end position="329"/>
    </location>
</feature>
<name>A0A9W9KML5_9EURO</name>
<dbReference type="OrthoDB" id="5398572at2759"/>
<accession>A0A9W9KML5</accession>
<dbReference type="AlphaFoldDB" id="A0A9W9KML5"/>
<dbReference type="PANTHER" id="PTHR47807:SF1">
    <property type="entry name" value="PROTEIN TBF1"/>
    <property type="match status" value="1"/>
</dbReference>
<evidence type="ECO:0000313" key="3">
    <source>
        <dbReference type="EMBL" id="KAJ5111076.1"/>
    </source>
</evidence>
<evidence type="ECO:0000259" key="2">
    <source>
        <dbReference type="SMART" id="SM00717"/>
    </source>
</evidence>
<protein>
    <recommendedName>
        <fullName evidence="2">Myb-like domain-containing protein</fullName>
    </recommendedName>
</protein>
<feature type="compositionally biased region" description="Polar residues" evidence="1">
    <location>
        <begin position="79"/>
        <end position="89"/>
    </location>
</feature>
<feature type="region of interest" description="Disordered" evidence="1">
    <location>
        <begin position="1"/>
        <end position="102"/>
    </location>
</feature>
<feature type="compositionally biased region" description="Polar residues" evidence="1">
    <location>
        <begin position="505"/>
        <end position="514"/>
    </location>
</feature>
<feature type="compositionally biased region" description="Polar residues" evidence="1">
    <location>
        <begin position="802"/>
        <end position="834"/>
    </location>
</feature>
<comment type="caution">
    <text evidence="3">The sequence shown here is derived from an EMBL/GenBank/DDBJ whole genome shotgun (WGS) entry which is preliminary data.</text>
</comment>
<evidence type="ECO:0000313" key="4">
    <source>
        <dbReference type="Proteomes" id="UP001149074"/>
    </source>
</evidence>
<reference evidence="3" key="1">
    <citation type="submission" date="2022-11" db="EMBL/GenBank/DDBJ databases">
        <authorList>
            <person name="Petersen C."/>
        </authorList>
    </citation>
    <scope>NUCLEOTIDE SEQUENCE</scope>
    <source>
        <strain evidence="3">IBT 30761</strain>
    </source>
</reference>
<feature type="compositionally biased region" description="Basic and acidic residues" evidence="1">
    <location>
        <begin position="429"/>
        <end position="444"/>
    </location>
</feature>
<dbReference type="GO" id="GO:0003691">
    <property type="term" value="F:double-stranded telomeric DNA binding"/>
    <property type="evidence" value="ECO:0007669"/>
    <property type="project" value="TreeGrafter"/>
</dbReference>
<sequence length="938" mass="104018">MARAAAPPRRVTRSQSREPAKNGTSPVKGAHPAGKRATGKTAAGKTAAGNTAAGKTTTGKTTTGLNTVAEESPRKSRQKGTATSLVTESPENHEGHTNLSGTTFLTDAHSRRDGHWNPHEEAKLQTLIMLDEFPGLHEATDRILGLYKAHGADPKPILTIAKRHADPTTTENRRLAPAIKRLLAQMETFTERQFIRPFDISTKIEPVPATRHFGEWNPMPLVYRANCARLALFVFNATKNPVSRGNIVRELEEEHFPQPFLQSIVKDTESLPTPGEQLISSKDEKGFDAVQCLLETFYNKEALEDAIKENGSPDPDSAPPPASLRGFPVEGLSDEMGLLPEAFHVTVTDHVLELQEAIVNEDDEVDPKALQAAFSWNRLQMRTARFLWSREQELRHQVEMLPEVDDVREYIETRADDGDLSFWEAENSDQQKSKSPHPETESQQRSEQVLPSTERDEGDTPSPLLPGTSTEGAEAQIPQSSAAVVKGTPNRQNTQYSAAAVQGTPARQTSQLSTPVGRRTPACQTKQIQRTPEHPASVGQRNSASQKKQSTSKSELNKKPSKRSSEKTMATHMDLMKKRREARRQREAVNATPQTARRSSAAEDGDFPSVGTLIRDAAATRNARSPMEVAQTPEPEQGHRVMDADSTLLGDGDDLDLTNPHENDLMQSNSPPGSERTRQVSYNQGRFFGSPQKSQTSGPQKQKQSTPRRTLLDPQNTRSRVIWTDDEDSPHAEEHQPPPSRSTQATRKRRRSVADDDSDDDFDQDDRELDIQSCRAHKPSKRKRVSSEDGDPGNQLRGDLMASSQPAQTQEQENSTPPTSTQLESPQPTPSQTAIARINAIDPPPSQSRWSQLGPFDTAAPRKRWSANEEERLVDLVTRSGPRWADIKRIDAVCPRSDGGPLLTHRTQVQLKDKARNIKKKYIREGRPLPKNFDQITC</sequence>
<feature type="compositionally biased region" description="Low complexity" evidence="1">
    <location>
        <begin position="543"/>
        <end position="554"/>
    </location>
</feature>
<reference evidence="3" key="2">
    <citation type="journal article" date="2023" name="IMA Fungus">
        <title>Comparative genomic study of the Penicillium genus elucidates a diverse pangenome and 15 lateral gene transfer events.</title>
        <authorList>
            <person name="Petersen C."/>
            <person name="Sorensen T."/>
            <person name="Nielsen M.R."/>
            <person name="Sondergaard T.E."/>
            <person name="Sorensen J.L."/>
            <person name="Fitzpatrick D.A."/>
            <person name="Frisvad J.C."/>
            <person name="Nielsen K.L."/>
        </authorList>
    </citation>
    <scope>NUCLEOTIDE SEQUENCE</scope>
    <source>
        <strain evidence="3">IBT 30761</strain>
    </source>
</reference>
<feature type="region of interest" description="Disordered" evidence="1">
    <location>
        <begin position="419"/>
        <end position="864"/>
    </location>
</feature>
<feature type="compositionally biased region" description="Basic residues" evidence="1">
    <location>
        <begin position="775"/>
        <end position="784"/>
    </location>
</feature>
<gene>
    <name evidence="3" type="ORF">N7532_001611</name>
</gene>
<feature type="domain" description="Myb-like" evidence="2">
    <location>
        <begin position="861"/>
        <end position="921"/>
    </location>
</feature>
<proteinExistence type="predicted"/>
<dbReference type="CDD" id="cd11660">
    <property type="entry name" value="SANT_TRF"/>
    <property type="match status" value="1"/>
</dbReference>
<feature type="compositionally biased region" description="Acidic residues" evidence="1">
    <location>
        <begin position="755"/>
        <end position="768"/>
    </location>
</feature>
<organism evidence="3 4">
    <name type="scientific">Penicillium argentinense</name>
    <dbReference type="NCBI Taxonomy" id="1131581"/>
    <lineage>
        <taxon>Eukaryota</taxon>
        <taxon>Fungi</taxon>
        <taxon>Dikarya</taxon>
        <taxon>Ascomycota</taxon>
        <taxon>Pezizomycotina</taxon>
        <taxon>Eurotiomycetes</taxon>
        <taxon>Eurotiomycetidae</taxon>
        <taxon>Eurotiales</taxon>
        <taxon>Aspergillaceae</taxon>
        <taxon>Penicillium</taxon>
    </lineage>
</organism>
<feature type="compositionally biased region" description="Low complexity" evidence="1">
    <location>
        <begin position="39"/>
        <end position="64"/>
    </location>
</feature>
<dbReference type="EMBL" id="JAPQKI010000002">
    <property type="protein sequence ID" value="KAJ5111076.1"/>
    <property type="molecule type" value="Genomic_DNA"/>
</dbReference>
<dbReference type="InterPro" id="IPR052833">
    <property type="entry name" value="Telomeric_DNA-bd_trans-reg"/>
</dbReference>
<keyword evidence="4" id="KW-1185">Reference proteome</keyword>